<evidence type="ECO:0000313" key="2">
    <source>
        <dbReference type="EMBL" id="ANS76068.1"/>
    </source>
</evidence>
<evidence type="ECO:0000313" key="3">
    <source>
        <dbReference type="Proteomes" id="UP000092573"/>
    </source>
</evidence>
<feature type="transmembrane region" description="Helical" evidence="1">
    <location>
        <begin position="12"/>
        <end position="44"/>
    </location>
</feature>
<dbReference type="Proteomes" id="UP000092573">
    <property type="component" value="Chromosome"/>
</dbReference>
<keyword evidence="1" id="KW-0472">Membrane</keyword>
<gene>
    <name evidence="2" type="ORF">AWM70_16995</name>
</gene>
<name>A0A1B1N3P9_9BACL</name>
<sequence>MIRPKMRALKAVAVRVGVGVGVGVAVRAAAVMTAAMLLVCWLSACSRQPADKQTAGATIPAAYPASVPAMAGRSAPDPAVPDPEPSSFVEGICVDVQALNNPLMDQEMKALLHQLMKAVVDRDQGAFARLFPDSSTAEYYADEFTGSARFRFEQVDSGGIERDDEGRTRIPVQGEVLRDGHMDDFFWLVYFKKTVPGGWKLVALD</sequence>
<evidence type="ECO:0000256" key="1">
    <source>
        <dbReference type="SAM" id="Phobius"/>
    </source>
</evidence>
<dbReference type="AlphaFoldDB" id="A0A1B1N3P9"/>
<dbReference type="RefSeq" id="WP_068698363.1">
    <property type="nucleotide sequence ID" value="NZ_CP014167.1"/>
</dbReference>
<keyword evidence="1" id="KW-0812">Transmembrane</keyword>
<keyword evidence="1" id="KW-1133">Transmembrane helix</keyword>
<reference evidence="2 3" key="1">
    <citation type="submission" date="2016-01" db="EMBL/GenBank/DDBJ databases">
        <title>Complete Genome Sequence of Paenibacillus yonginensis DCY84, a novel Plant Growth-Promoting Bacteria with Elicitation of Induced Systemic Resistance.</title>
        <authorList>
            <person name="Kim Y.J."/>
            <person name="Yang D.C."/>
            <person name="Sukweenadhi J."/>
        </authorList>
    </citation>
    <scope>NUCLEOTIDE SEQUENCE [LARGE SCALE GENOMIC DNA]</scope>
    <source>
        <strain evidence="2 3">DCY84</strain>
    </source>
</reference>
<dbReference type="EMBL" id="CP014167">
    <property type="protein sequence ID" value="ANS76068.1"/>
    <property type="molecule type" value="Genomic_DNA"/>
</dbReference>
<proteinExistence type="predicted"/>
<organism evidence="2 3">
    <name type="scientific">Paenibacillus yonginensis</name>
    <dbReference type="NCBI Taxonomy" id="1462996"/>
    <lineage>
        <taxon>Bacteria</taxon>
        <taxon>Bacillati</taxon>
        <taxon>Bacillota</taxon>
        <taxon>Bacilli</taxon>
        <taxon>Bacillales</taxon>
        <taxon>Paenibacillaceae</taxon>
        <taxon>Paenibacillus</taxon>
    </lineage>
</organism>
<accession>A0A1B1N3P9</accession>
<keyword evidence="3" id="KW-1185">Reference proteome</keyword>
<dbReference type="KEGG" id="pyg:AWM70_16995"/>
<protein>
    <submittedName>
        <fullName evidence="2">Uncharacterized protein</fullName>
    </submittedName>
</protein>
<dbReference type="OrthoDB" id="2653646at2"/>